<proteinExistence type="predicted"/>
<evidence type="ECO:0000313" key="2">
    <source>
        <dbReference type="EMBL" id="GMI13207.1"/>
    </source>
</evidence>
<sequence>MQYSPTLALLPLLLLLLLPPISSFTPPSFTPSTPTTHLHSLKNEIDFCLSPSDTSLSSTPTLTSTLNIFTNAAIRRITLSRTWPTTSTLNTLLLEDDTKANSKKTSKCPVKCPVPRSILNILTRKRPSPLKRSTLLSTPQQLKSFESLHDEGMPGWKEARDYLVCVCSLCNESVESERIEEVREADIYWESYLKVLNVLETAGAHLTDSNSLRTLSPRLVDSDICLSVLDKFRLESQVEKDEEEEILGSFLMSSLSGTMTEQLNVLSNVVRRSLLFGSDLELTILSETLSAQKITYSEKWYPEISRSEIEEIESVKYLNALIGLCDKAVNGGVTSLEPSIDLSSSYGNSYSRLMGGLIKLGSGYVRVEGGERRGGLPKTPTEELGRFVKWESEFRKMKTKNCDPYPKDLCGTWTVTDEVGGRRIGVSQVTLKDDGIVEVPSDTTEGLRWRCDPGPTHLDTLTFQASSESKILEYKGYLDRGARLEARVSKRRLKVRGKCTLNMRGEEETEEYMKDIVPLYYSQATTRFIMEKEKGQ</sequence>
<comment type="caution">
    <text evidence="2">The sequence shown here is derived from an EMBL/GenBank/DDBJ whole genome shotgun (WGS) entry which is preliminary data.</text>
</comment>
<name>A0A9W7FIR5_9STRA</name>
<reference evidence="3" key="1">
    <citation type="journal article" date="2023" name="Commun. Biol.">
        <title>Genome analysis of Parmales, the sister group of diatoms, reveals the evolutionary specialization of diatoms from phago-mixotrophs to photoautotrophs.</title>
        <authorList>
            <person name="Ban H."/>
            <person name="Sato S."/>
            <person name="Yoshikawa S."/>
            <person name="Yamada K."/>
            <person name="Nakamura Y."/>
            <person name="Ichinomiya M."/>
            <person name="Sato N."/>
            <person name="Blanc-Mathieu R."/>
            <person name="Endo H."/>
            <person name="Kuwata A."/>
            <person name="Ogata H."/>
        </authorList>
    </citation>
    <scope>NUCLEOTIDE SEQUENCE [LARGE SCALE GENOMIC DNA]</scope>
    <source>
        <strain evidence="3">NIES 3700</strain>
    </source>
</reference>
<keyword evidence="1" id="KW-0732">Signal</keyword>
<evidence type="ECO:0000256" key="1">
    <source>
        <dbReference type="SAM" id="SignalP"/>
    </source>
</evidence>
<evidence type="ECO:0000313" key="3">
    <source>
        <dbReference type="Proteomes" id="UP001165122"/>
    </source>
</evidence>
<protein>
    <submittedName>
        <fullName evidence="2">Uncharacterized protein</fullName>
    </submittedName>
</protein>
<organism evidence="2 3">
    <name type="scientific">Triparma laevis f. longispina</name>
    <dbReference type="NCBI Taxonomy" id="1714387"/>
    <lineage>
        <taxon>Eukaryota</taxon>
        <taxon>Sar</taxon>
        <taxon>Stramenopiles</taxon>
        <taxon>Ochrophyta</taxon>
        <taxon>Bolidophyceae</taxon>
        <taxon>Parmales</taxon>
        <taxon>Triparmaceae</taxon>
        <taxon>Triparma</taxon>
    </lineage>
</organism>
<dbReference type="Proteomes" id="UP001165122">
    <property type="component" value="Unassembled WGS sequence"/>
</dbReference>
<keyword evidence="3" id="KW-1185">Reference proteome</keyword>
<gene>
    <name evidence="2" type="ORF">TrLO_g11218</name>
</gene>
<dbReference type="AlphaFoldDB" id="A0A9W7FIR5"/>
<dbReference type="EMBL" id="BRXW01000188">
    <property type="protein sequence ID" value="GMI13207.1"/>
    <property type="molecule type" value="Genomic_DNA"/>
</dbReference>
<dbReference type="OrthoDB" id="41313at2759"/>
<feature type="chain" id="PRO_5040798426" evidence="1">
    <location>
        <begin position="24"/>
        <end position="536"/>
    </location>
</feature>
<feature type="signal peptide" evidence="1">
    <location>
        <begin position="1"/>
        <end position="23"/>
    </location>
</feature>
<accession>A0A9W7FIR5</accession>